<dbReference type="AlphaFoldDB" id="A0A0A9CYH5"/>
<sequence length="64" mass="6607">MPQARGGRPVALCGRRGPRGRGAGGRCRAQGAEAGQVPRRHGHGARQGSCWVPQAGEAEPQVVP</sequence>
<feature type="region of interest" description="Disordered" evidence="1">
    <location>
        <begin position="1"/>
        <end position="64"/>
    </location>
</feature>
<accession>A0A0A9CYH5</accession>
<reference evidence="2" key="2">
    <citation type="journal article" date="2015" name="Data Brief">
        <title>Shoot transcriptome of the giant reed, Arundo donax.</title>
        <authorList>
            <person name="Barrero R.A."/>
            <person name="Guerrero F.D."/>
            <person name="Moolhuijzen P."/>
            <person name="Goolsby J.A."/>
            <person name="Tidwell J."/>
            <person name="Bellgard S.E."/>
            <person name="Bellgard M.I."/>
        </authorList>
    </citation>
    <scope>NUCLEOTIDE SEQUENCE</scope>
    <source>
        <tissue evidence="2">Shoot tissue taken approximately 20 cm above the soil surface</tissue>
    </source>
</reference>
<organism evidence="2">
    <name type="scientific">Arundo donax</name>
    <name type="common">Giant reed</name>
    <name type="synonym">Donax arundinaceus</name>
    <dbReference type="NCBI Taxonomy" id="35708"/>
    <lineage>
        <taxon>Eukaryota</taxon>
        <taxon>Viridiplantae</taxon>
        <taxon>Streptophyta</taxon>
        <taxon>Embryophyta</taxon>
        <taxon>Tracheophyta</taxon>
        <taxon>Spermatophyta</taxon>
        <taxon>Magnoliopsida</taxon>
        <taxon>Liliopsida</taxon>
        <taxon>Poales</taxon>
        <taxon>Poaceae</taxon>
        <taxon>PACMAD clade</taxon>
        <taxon>Arundinoideae</taxon>
        <taxon>Arundineae</taxon>
        <taxon>Arundo</taxon>
    </lineage>
</organism>
<proteinExistence type="predicted"/>
<dbReference type="EMBL" id="GBRH01218417">
    <property type="protein sequence ID" value="JAD79478.1"/>
    <property type="molecule type" value="Transcribed_RNA"/>
</dbReference>
<evidence type="ECO:0000256" key="1">
    <source>
        <dbReference type="SAM" id="MobiDB-lite"/>
    </source>
</evidence>
<protein>
    <submittedName>
        <fullName evidence="2">Uncharacterized protein</fullName>
    </submittedName>
</protein>
<evidence type="ECO:0000313" key="2">
    <source>
        <dbReference type="EMBL" id="JAD79478.1"/>
    </source>
</evidence>
<reference evidence="2" key="1">
    <citation type="submission" date="2014-09" db="EMBL/GenBank/DDBJ databases">
        <authorList>
            <person name="Magalhaes I.L.F."/>
            <person name="Oliveira U."/>
            <person name="Santos F.R."/>
            <person name="Vidigal T.H.D.A."/>
            <person name="Brescovit A.D."/>
            <person name="Santos A.J."/>
        </authorList>
    </citation>
    <scope>NUCLEOTIDE SEQUENCE</scope>
    <source>
        <tissue evidence="2">Shoot tissue taken approximately 20 cm above the soil surface</tissue>
    </source>
</reference>
<name>A0A0A9CYH5_ARUDO</name>
<feature type="compositionally biased region" description="Low complexity" evidence="1">
    <location>
        <begin position="26"/>
        <end position="35"/>
    </location>
</feature>